<dbReference type="InterPro" id="IPR012341">
    <property type="entry name" value="6hp_glycosidase-like_sf"/>
</dbReference>
<gene>
    <name evidence="2" type="ORF">MNBD_ACTINO02-1531</name>
</gene>
<dbReference type="AlphaFoldDB" id="A0A3B0SYT1"/>
<organism evidence="2">
    <name type="scientific">hydrothermal vent metagenome</name>
    <dbReference type="NCBI Taxonomy" id="652676"/>
    <lineage>
        <taxon>unclassified sequences</taxon>
        <taxon>metagenomes</taxon>
        <taxon>ecological metagenomes</taxon>
    </lineage>
</organism>
<dbReference type="InterPro" id="IPR008928">
    <property type="entry name" value="6-hairpin_glycosidase_sf"/>
</dbReference>
<protein>
    <recommendedName>
        <fullName evidence="1">GH15-like domain-containing protein</fullName>
    </recommendedName>
</protein>
<feature type="domain" description="GH15-like" evidence="1">
    <location>
        <begin position="12"/>
        <end position="316"/>
    </location>
</feature>
<dbReference type="SUPFAM" id="SSF48208">
    <property type="entry name" value="Six-hairpin glycosidases"/>
    <property type="match status" value="1"/>
</dbReference>
<dbReference type="GO" id="GO:0005975">
    <property type="term" value="P:carbohydrate metabolic process"/>
    <property type="evidence" value="ECO:0007669"/>
    <property type="project" value="InterPro"/>
</dbReference>
<evidence type="ECO:0000259" key="1">
    <source>
        <dbReference type="Pfam" id="PF00723"/>
    </source>
</evidence>
<dbReference type="EMBL" id="UOEK01000521">
    <property type="protein sequence ID" value="VAW09113.1"/>
    <property type="molecule type" value="Genomic_DNA"/>
</dbReference>
<dbReference type="InterPro" id="IPR011613">
    <property type="entry name" value="GH15-like"/>
</dbReference>
<name>A0A3B0SYT1_9ZZZZ</name>
<proteinExistence type="predicted"/>
<dbReference type="Gene3D" id="1.50.10.10">
    <property type="match status" value="1"/>
</dbReference>
<evidence type="ECO:0000313" key="2">
    <source>
        <dbReference type="EMBL" id="VAW09113.1"/>
    </source>
</evidence>
<dbReference type="PANTHER" id="PTHR31616:SF0">
    <property type="entry name" value="GLUCAN 1,4-ALPHA-GLUCOSIDASE"/>
    <property type="match status" value="1"/>
</dbReference>
<sequence>MQTSSGPRPLVKSSIELILNHQASTGAYLAAPGYGTYDYCWMRDGAFIASAMDAHGHHDSAEAFHRWVARAIERYADKVGLLEGNLETALRGTENPLQPLDDRYVLHTRFTVDGEEGSNDWGNFQLDGYGFWLTMLARHLKTTLADPTPYLRSVDLVRRYLSATWELACFDCWEEYPTRRHSTTWAAVARGLTDSAGLVSGESAGMVSKTITKRLLDDAAVHGVIRKFICDPRSGSAPVAPSVGLAVAGHERVGRVLSEDAIDGGVLLVLGELGPLPPNHAAIRATLSRVEDTLVVDGGVYRYLEDEYYGGGLWIVLAGALACVQAKYDKARASEVLDWIEQQADADGYLGEQVDSALRHPDRRSPWVERWGPPASPLLWSHAMYLLGVASTKM</sequence>
<reference evidence="2" key="1">
    <citation type="submission" date="2018-06" db="EMBL/GenBank/DDBJ databases">
        <authorList>
            <person name="Zhirakovskaya E."/>
        </authorList>
    </citation>
    <scope>NUCLEOTIDE SEQUENCE</scope>
</reference>
<dbReference type="Pfam" id="PF00723">
    <property type="entry name" value="Glyco_hydro_15"/>
    <property type="match status" value="1"/>
</dbReference>
<accession>A0A3B0SYT1</accession>
<dbReference type="PANTHER" id="PTHR31616">
    <property type="entry name" value="TREHALASE"/>
    <property type="match status" value="1"/>
</dbReference>
<dbReference type="GO" id="GO:0004553">
    <property type="term" value="F:hydrolase activity, hydrolyzing O-glycosyl compounds"/>
    <property type="evidence" value="ECO:0007669"/>
    <property type="project" value="UniProtKB-ARBA"/>
</dbReference>